<evidence type="ECO:0000256" key="1">
    <source>
        <dbReference type="SAM" id="MobiDB-lite"/>
    </source>
</evidence>
<name>A0A8X6FQH2_TRICU</name>
<gene>
    <name evidence="2" type="ORF">TNCT_535481</name>
</gene>
<dbReference type="Proteomes" id="UP000887116">
    <property type="component" value="Unassembled WGS sequence"/>
</dbReference>
<feature type="compositionally biased region" description="Acidic residues" evidence="1">
    <location>
        <begin position="40"/>
        <end position="51"/>
    </location>
</feature>
<protein>
    <submittedName>
        <fullName evidence="2">Uncharacterized protein</fullName>
    </submittedName>
</protein>
<dbReference type="EMBL" id="BMAO01013071">
    <property type="protein sequence ID" value="GFQ86052.1"/>
    <property type="molecule type" value="Genomic_DNA"/>
</dbReference>
<proteinExistence type="predicted"/>
<organism evidence="2 3">
    <name type="scientific">Trichonephila clavata</name>
    <name type="common">Joro spider</name>
    <name type="synonym">Nephila clavata</name>
    <dbReference type="NCBI Taxonomy" id="2740835"/>
    <lineage>
        <taxon>Eukaryota</taxon>
        <taxon>Metazoa</taxon>
        <taxon>Ecdysozoa</taxon>
        <taxon>Arthropoda</taxon>
        <taxon>Chelicerata</taxon>
        <taxon>Arachnida</taxon>
        <taxon>Araneae</taxon>
        <taxon>Araneomorphae</taxon>
        <taxon>Entelegynae</taxon>
        <taxon>Araneoidea</taxon>
        <taxon>Nephilidae</taxon>
        <taxon>Trichonephila</taxon>
    </lineage>
</organism>
<evidence type="ECO:0000313" key="3">
    <source>
        <dbReference type="Proteomes" id="UP000887116"/>
    </source>
</evidence>
<comment type="caution">
    <text evidence="2">The sequence shown here is derived from an EMBL/GenBank/DDBJ whole genome shotgun (WGS) entry which is preliminary data.</text>
</comment>
<feature type="region of interest" description="Disordered" evidence="1">
    <location>
        <begin position="34"/>
        <end position="53"/>
    </location>
</feature>
<dbReference type="AlphaFoldDB" id="A0A8X6FQH2"/>
<evidence type="ECO:0000313" key="2">
    <source>
        <dbReference type="EMBL" id="GFQ86052.1"/>
    </source>
</evidence>
<sequence length="76" mass="8462">MPMQRFLKLEETLELLNSLDSEESEVEITVLPPEASALTEDNEGDENEVNTDDIIIKDVPGSLEVRSGDSFSLNRP</sequence>
<keyword evidence="3" id="KW-1185">Reference proteome</keyword>
<reference evidence="2" key="1">
    <citation type="submission" date="2020-07" db="EMBL/GenBank/DDBJ databases">
        <title>Multicomponent nature underlies the extraordinary mechanical properties of spider dragline silk.</title>
        <authorList>
            <person name="Kono N."/>
            <person name="Nakamura H."/>
            <person name="Mori M."/>
            <person name="Yoshida Y."/>
            <person name="Ohtoshi R."/>
            <person name="Malay A.D."/>
            <person name="Moran D.A.P."/>
            <person name="Tomita M."/>
            <person name="Numata K."/>
            <person name="Arakawa K."/>
        </authorList>
    </citation>
    <scope>NUCLEOTIDE SEQUENCE</scope>
</reference>
<accession>A0A8X6FQH2</accession>
<dbReference type="OrthoDB" id="6781202at2759"/>